<dbReference type="GO" id="GO:0006282">
    <property type="term" value="P:regulation of DNA repair"/>
    <property type="evidence" value="ECO:0007669"/>
    <property type="project" value="InterPro"/>
</dbReference>
<name>A0A9Q0YHZ7_HOLLE</name>
<feature type="binding site" evidence="5">
    <location>
        <position position="511"/>
    </location>
    <ligand>
        <name>substrate</name>
    </ligand>
</feature>
<feature type="binding site" evidence="5">
    <location>
        <position position="497"/>
    </location>
    <ligand>
        <name>substrate</name>
    </ligand>
</feature>
<dbReference type="InterPro" id="IPR046372">
    <property type="entry name" value="PARG_cat_C"/>
</dbReference>
<organism evidence="9 10">
    <name type="scientific">Holothuria leucospilota</name>
    <name type="common">Black long sea cucumber</name>
    <name type="synonym">Mertensiothuria leucospilota</name>
    <dbReference type="NCBI Taxonomy" id="206669"/>
    <lineage>
        <taxon>Eukaryota</taxon>
        <taxon>Metazoa</taxon>
        <taxon>Echinodermata</taxon>
        <taxon>Eleutherozoa</taxon>
        <taxon>Echinozoa</taxon>
        <taxon>Holothuroidea</taxon>
        <taxon>Aspidochirotacea</taxon>
        <taxon>Aspidochirotida</taxon>
        <taxon>Holothuriidae</taxon>
        <taxon>Holothuria</taxon>
    </lineage>
</organism>
<evidence type="ECO:0000313" key="10">
    <source>
        <dbReference type="Proteomes" id="UP001152320"/>
    </source>
</evidence>
<evidence type="ECO:0000256" key="2">
    <source>
        <dbReference type="ARBA" id="ARBA00012255"/>
    </source>
</evidence>
<feature type="region of interest" description="Disordered" evidence="6">
    <location>
        <begin position="29"/>
        <end position="111"/>
    </location>
</feature>
<evidence type="ECO:0000259" key="7">
    <source>
        <dbReference type="Pfam" id="PF05028"/>
    </source>
</evidence>
<feature type="domain" description="PARG catalytic Macro" evidence="7">
    <location>
        <begin position="463"/>
        <end position="664"/>
    </location>
</feature>
<dbReference type="GO" id="GO:0005737">
    <property type="term" value="C:cytoplasm"/>
    <property type="evidence" value="ECO:0007669"/>
    <property type="project" value="TreeGrafter"/>
</dbReference>
<dbReference type="PANTHER" id="PTHR12837">
    <property type="entry name" value="POLY ADP-RIBOSE GLYCOHYDROLASE"/>
    <property type="match status" value="1"/>
</dbReference>
<dbReference type="InterPro" id="IPR048362">
    <property type="entry name" value="PARG_helical"/>
</dbReference>
<dbReference type="GO" id="GO:0009225">
    <property type="term" value="P:nucleotide-sugar metabolic process"/>
    <property type="evidence" value="ECO:0007669"/>
    <property type="project" value="TreeGrafter"/>
</dbReference>
<reference evidence="9" key="1">
    <citation type="submission" date="2021-10" db="EMBL/GenBank/DDBJ databases">
        <title>Tropical sea cucumber genome reveals ecological adaptation and Cuvierian tubules defense mechanism.</title>
        <authorList>
            <person name="Chen T."/>
        </authorList>
    </citation>
    <scope>NUCLEOTIDE SEQUENCE</scope>
    <source>
        <strain evidence="9">Nanhai2018</strain>
        <tissue evidence="9">Muscle</tissue>
    </source>
</reference>
<dbReference type="GO" id="GO:0004649">
    <property type="term" value="F:poly(ADP-ribose) glycohydrolase activity"/>
    <property type="evidence" value="ECO:0007669"/>
    <property type="project" value="UniProtKB-EC"/>
</dbReference>
<evidence type="ECO:0000256" key="1">
    <source>
        <dbReference type="ARBA" id="ARBA00009545"/>
    </source>
</evidence>
<dbReference type="GO" id="GO:1990966">
    <property type="term" value="P:ATP generation from poly-ADP-D-ribose"/>
    <property type="evidence" value="ECO:0007669"/>
    <property type="project" value="TreeGrafter"/>
</dbReference>
<dbReference type="Pfam" id="PF20811">
    <property type="entry name" value="PARG_cat_N"/>
    <property type="match status" value="1"/>
</dbReference>
<feature type="compositionally biased region" description="Low complexity" evidence="6">
    <location>
        <begin position="191"/>
        <end position="200"/>
    </location>
</feature>
<dbReference type="Pfam" id="PF05028">
    <property type="entry name" value="PARG_cat_C"/>
    <property type="match status" value="1"/>
</dbReference>
<dbReference type="OrthoDB" id="1937899at2759"/>
<accession>A0A9Q0YHZ7</accession>
<evidence type="ECO:0000256" key="4">
    <source>
        <dbReference type="PIRSR" id="PIRSR607724-1"/>
    </source>
</evidence>
<feature type="region of interest" description="Disordered" evidence="6">
    <location>
        <begin position="140"/>
        <end position="200"/>
    </location>
</feature>
<dbReference type="EC" id="3.2.1.143" evidence="2"/>
<feature type="active site" evidence="4">
    <location>
        <position position="512"/>
    </location>
</feature>
<evidence type="ECO:0000313" key="9">
    <source>
        <dbReference type="EMBL" id="KAJ8022912.1"/>
    </source>
</evidence>
<dbReference type="PANTHER" id="PTHR12837:SF15">
    <property type="entry name" value="POLY(ADP-RIBOSE) GLYCOHYDROLASE"/>
    <property type="match status" value="1"/>
</dbReference>
<dbReference type="InterPro" id="IPR007724">
    <property type="entry name" value="Poly_GlycHdrlase"/>
</dbReference>
<keyword evidence="3" id="KW-0378">Hydrolase</keyword>
<feature type="compositionally biased region" description="Basic and acidic residues" evidence="6">
    <location>
        <begin position="76"/>
        <end position="93"/>
    </location>
</feature>
<protein>
    <recommendedName>
        <fullName evidence="2">poly(ADP-ribose) glycohydrolase</fullName>
        <ecNumber evidence="2">3.2.1.143</ecNumber>
    </recommendedName>
</protein>
<dbReference type="EMBL" id="JAIZAY010000020">
    <property type="protein sequence ID" value="KAJ8022912.1"/>
    <property type="molecule type" value="Genomic_DNA"/>
</dbReference>
<feature type="compositionally biased region" description="Polar residues" evidence="6">
    <location>
        <begin position="164"/>
        <end position="183"/>
    </location>
</feature>
<comment type="similarity">
    <text evidence="1">Belongs to the poly(ADP-ribose) glycohydrolase family.</text>
</comment>
<evidence type="ECO:0000256" key="3">
    <source>
        <dbReference type="ARBA" id="ARBA00022801"/>
    </source>
</evidence>
<feature type="binding site" evidence="5">
    <location>
        <position position="552"/>
    </location>
    <ligand>
        <name>substrate</name>
    </ligand>
</feature>
<feature type="region of interest" description="Disordered" evidence="6">
    <location>
        <begin position="723"/>
        <end position="751"/>
    </location>
</feature>
<proteinExistence type="inferred from homology"/>
<feature type="compositionally biased region" description="Basic and acidic residues" evidence="6">
    <location>
        <begin position="29"/>
        <end position="54"/>
    </location>
</feature>
<sequence length="751" mass="85203">MSGTKCDKRGVRKRFIQTTLDFGSNKKIRKDDKVDETSAAKMGSSKEFEQDSMREILASAAEKRMEESVSSQSQQKDSDPCVLDLEHNSDQLAEKYSSVNSLKDGNNTREPEETLANLREDSMLPGTSSYLPKCSEHINVKDSEEKQSHLDERTKINDVRRVSSEGSNEDSPTLEYNNSQPLFSESDSQDETSTVTVTSSVSTSGVSLGIELSKLQRVSNFPPPVTALKTEKGMTVLFEPNFQKGEAPKPSPLLYQDKWDANHVRMPCSHENLYPVVSKEGKKEVKSRWELVQNSLLNDISSSVDLEESILLYNSRYNKRWNFEAMHHFFTEVVDRSETSNFFKSTLPQIVQLALKLPKICTHPIPLLKKNTNHTIVLTQYQIASLLANAFFCTFPRRNAQQKKSEYSSFPDINFNRLFEGRSSRKQEKLKCIINYFRRVTSETPCGTVSFERRSIMLASNFPQWKESQCQLGNLHVSSKGTIEDDGKGMLQIDFANKFVGGGVLGHGCVQEEIRFLICPELIVSRLFTEVLGKNECLVVKGAEQYSRYSGYANSFKWTGNYRDTTPRDTWGRRETEIVAIDALHFYKSDNQYQPDQLKRELNKAFCGFYHKDVPDTQVPAVATGNWGCGAFGGDPRLKALLQLMAAAETNRDVAYFTFSDGDLCRDIHNMHQFLQSQAVSVGELWSVLCKYNVHIQGRKKQYHPKLYPFIFDVFTSYDSDTDSMGGTTKKQDCEDGEGRFSSPDYRESTP</sequence>
<feature type="domain" description="PARG helical" evidence="8">
    <location>
        <begin position="335"/>
        <end position="453"/>
    </location>
</feature>
<evidence type="ECO:0000256" key="5">
    <source>
        <dbReference type="PIRSR" id="PIRSR607724-2"/>
    </source>
</evidence>
<keyword evidence="10" id="KW-1185">Reference proteome</keyword>
<evidence type="ECO:0000259" key="8">
    <source>
        <dbReference type="Pfam" id="PF20811"/>
    </source>
</evidence>
<dbReference type="GO" id="GO:0005634">
    <property type="term" value="C:nucleus"/>
    <property type="evidence" value="ECO:0007669"/>
    <property type="project" value="TreeGrafter"/>
</dbReference>
<dbReference type="GO" id="GO:0005975">
    <property type="term" value="P:carbohydrate metabolic process"/>
    <property type="evidence" value="ECO:0007669"/>
    <property type="project" value="InterPro"/>
</dbReference>
<feature type="compositionally biased region" description="Basic and acidic residues" evidence="6">
    <location>
        <begin position="730"/>
        <end position="751"/>
    </location>
</feature>
<feature type="active site" evidence="4">
    <location>
        <position position="513"/>
    </location>
</feature>
<comment type="caution">
    <text evidence="9">The sequence shown here is derived from an EMBL/GenBank/DDBJ whole genome shotgun (WGS) entry which is preliminary data.</text>
</comment>
<feature type="active site" evidence="4">
    <location>
        <position position="494"/>
    </location>
</feature>
<dbReference type="Proteomes" id="UP001152320">
    <property type="component" value="Chromosome 20"/>
</dbReference>
<feature type="compositionally biased region" description="Basic and acidic residues" evidence="6">
    <location>
        <begin position="140"/>
        <end position="163"/>
    </location>
</feature>
<gene>
    <name evidence="9" type="ORF">HOLleu_37942</name>
</gene>
<evidence type="ECO:0000256" key="6">
    <source>
        <dbReference type="SAM" id="MobiDB-lite"/>
    </source>
</evidence>
<dbReference type="AlphaFoldDB" id="A0A9Q0YHZ7"/>